<reference evidence="5 6" key="1">
    <citation type="submission" date="2018-10" db="EMBL/GenBank/DDBJ databases">
        <title>Cohnella sp. M2MS4P-1, whole genome shotgun sequence.</title>
        <authorList>
            <person name="Tuo L."/>
        </authorList>
    </citation>
    <scope>NUCLEOTIDE SEQUENCE [LARGE SCALE GENOMIC DNA]</scope>
    <source>
        <strain evidence="5 6">M2MS4P-1</strain>
    </source>
</reference>
<feature type="domain" description="SLH" evidence="4">
    <location>
        <begin position="177"/>
        <end position="236"/>
    </location>
</feature>
<feature type="domain" description="SLH" evidence="4">
    <location>
        <begin position="112"/>
        <end position="175"/>
    </location>
</feature>
<feature type="domain" description="SLH" evidence="4">
    <location>
        <begin position="53"/>
        <end position="111"/>
    </location>
</feature>
<evidence type="ECO:0000313" key="5">
    <source>
        <dbReference type="EMBL" id="RKP47874.1"/>
    </source>
</evidence>
<dbReference type="PANTHER" id="PTHR43308">
    <property type="entry name" value="OUTER MEMBRANE PROTEIN ALPHA-RELATED"/>
    <property type="match status" value="1"/>
</dbReference>
<dbReference type="InterPro" id="IPR001119">
    <property type="entry name" value="SLH_dom"/>
</dbReference>
<feature type="region of interest" description="Disordered" evidence="2">
    <location>
        <begin position="509"/>
        <end position="539"/>
    </location>
</feature>
<dbReference type="Pfam" id="PF00395">
    <property type="entry name" value="SLH"/>
    <property type="match status" value="3"/>
</dbReference>
<comment type="caution">
    <text evidence="5">The sequence shown here is derived from an EMBL/GenBank/DDBJ whole genome shotgun (WGS) entry which is preliminary data.</text>
</comment>
<evidence type="ECO:0000256" key="1">
    <source>
        <dbReference type="SAM" id="Coils"/>
    </source>
</evidence>
<keyword evidence="6" id="KW-1185">Reference proteome</keyword>
<dbReference type="OrthoDB" id="185675at2"/>
<dbReference type="AlphaFoldDB" id="A0A494XIG8"/>
<feature type="coiled-coil region" evidence="1">
    <location>
        <begin position="676"/>
        <end position="704"/>
    </location>
</feature>
<protein>
    <submittedName>
        <fullName evidence="5">S-layer homology domain-containing protein</fullName>
    </submittedName>
</protein>
<evidence type="ECO:0000256" key="2">
    <source>
        <dbReference type="SAM" id="MobiDB-lite"/>
    </source>
</evidence>
<dbReference type="PROSITE" id="PS51272">
    <property type="entry name" value="SLH"/>
    <property type="match status" value="3"/>
</dbReference>
<organism evidence="5 6">
    <name type="scientific">Cohnella endophytica</name>
    <dbReference type="NCBI Taxonomy" id="2419778"/>
    <lineage>
        <taxon>Bacteria</taxon>
        <taxon>Bacillati</taxon>
        <taxon>Bacillota</taxon>
        <taxon>Bacilli</taxon>
        <taxon>Bacillales</taxon>
        <taxon>Paenibacillaceae</taxon>
        <taxon>Cohnella</taxon>
    </lineage>
</organism>
<evidence type="ECO:0000259" key="4">
    <source>
        <dbReference type="PROSITE" id="PS51272"/>
    </source>
</evidence>
<keyword evidence="1" id="KW-0175">Coiled coil</keyword>
<evidence type="ECO:0000313" key="6">
    <source>
        <dbReference type="Proteomes" id="UP000282076"/>
    </source>
</evidence>
<dbReference type="RefSeq" id="WP_120979165.1">
    <property type="nucleotide sequence ID" value="NZ_RBZM01000010.1"/>
</dbReference>
<name>A0A494XIG8_9BACL</name>
<gene>
    <name evidence="5" type="ORF">D7Z26_21915</name>
</gene>
<dbReference type="EMBL" id="RBZM01000010">
    <property type="protein sequence ID" value="RKP47874.1"/>
    <property type="molecule type" value="Genomic_DNA"/>
</dbReference>
<feature type="compositionally biased region" description="Low complexity" evidence="2">
    <location>
        <begin position="512"/>
        <end position="524"/>
    </location>
</feature>
<evidence type="ECO:0000256" key="3">
    <source>
        <dbReference type="SAM" id="SignalP"/>
    </source>
</evidence>
<dbReference type="PANTHER" id="PTHR43308:SF5">
    <property type="entry name" value="S-LAYER PROTEIN _ PEPTIDOGLYCAN ENDO-BETA-N-ACETYLGLUCOSAMINIDASE"/>
    <property type="match status" value="1"/>
</dbReference>
<feature type="region of interest" description="Disordered" evidence="2">
    <location>
        <begin position="31"/>
        <end position="55"/>
    </location>
</feature>
<feature type="chain" id="PRO_5019742635" evidence="3">
    <location>
        <begin position="31"/>
        <end position="1076"/>
    </location>
</feature>
<feature type="compositionally biased region" description="Gly residues" evidence="2">
    <location>
        <begin position="525"/>
        <end position="534"/>
    </location>
</feature>
<dbReference type="InterPro" id="IPR051465">
    <property type="entry name" value="Cell_Envelope_Struct_Comp"/>
</dbReference>
<sequence length="1076" mass="109168">MASSRNPLKWLAGSLVLLLLLNVCSPVSTAAEAQQPKATNTDSASADKSATNNARGYSDVPETAWYAEAVNAWITLGILNPKPGEKFDPQHVTTRGDFAIMLAFSLGLSSSNESSSFKDVPVGALSGFVAALHDQGLAKGYPDGTFRPNLPITRAEMASWLAAAKKLKPDSQSGSRFRDVPLKSWYAGAVGALTKEGITSGKSKDRFDPDTNINMGEAVTLLYRSFYSPSVIQEIRDDGTITINGQSYRAGKSVQGIFQPANKAALRNAAIQFTHTGDTIESVEGLIIGYKGALSGQNSPLVFDGAGNAVDGNVNVSANQVALAHVEVKGDLFLTPALTSDFYAYDVLVHGKTIYLHDEGRSNSRIANIWLQHSDLGQLFLENSANVKKVDLIADKTSQTGVKSKNEVRVLAASAPGPVTPAIPTVIPTLSPGLYVQVLDGLINVTSGAPTNFAAGQFGFTPNFTTPPVILPSNPGIKFTPPPVFNQPISSSVPGNSTGTIAFQAGSALDASNSGTSTGQSNSSGSGGNSGSGGEPMHVTVENANFDFTATTNTDFNSTMSAEAAQVAAANAAAKAREAKITADSAAKPASEAVAKAAAEAAAKAAAETAAKAAAEAATKAAAEAAAKAAAEAAAKATADAATKAAADAATKAAAEAAAKATADAATKAAADAAAKAAAEAAAKAAAEAAAKAAAEAAAKAAAEAVAKAAVEAAAKAAAEAAAKTATINTVTVQAGTSLNYSGNAIIDNLIIGSAPNAGDTPTGGTSFSGSATIKQLTVNGDAKEVHLNVQGTIANLEVTGNSKLVLEGSVSISNLIVPPGVDPAKIFANAGDLSKIAAINGQSTTPVVTNVVVPADTTPPAINSVTGVGRGFGILYGDTITIVFTKNLDGTSQTAIKNQIETDDVWGYSAHRAIVTWTDSKTAVITVGAEPRLALDGTYDLAAANVYDANHNVPSANLTITLPSDITPPAVILLSTVNSVLLAGGSVRILFSENLSEDSQAAIGNQIAASDVWGASGTPAVVEWQDGKSAIITLGVGFTLTIGSTYEITAANVYDNSHNVPRANLTATLILVGLP</sequence>
<feature type="signal peptide" evidence="3">
    <location>
        <begin position="1"/>
        <end position="30"/>
    </location>
</feature>
<accession>A0A494XIG8</accession>
<keyword evidence="3" id="KW-0732">Signal</keyword>
<dbReference type="Proteomes" id="UP000282076">
    <property type="component" value="Unassembled WGS sequence"/>
</dbReference>
<proteinExistence type="predicted"/>